<gene>
    <name evidence="2" type="ORF">AVEN_121214_1</name>
</gene>
<sequence length="105" mass="11836">MISHIITHERSFFCPMIFFSSTRLETKARTWENGHAAGAQFQCYVGSAQFFPQSRALSHAGARDRRTRHLLRLGSHYPNNDLDATRSASSSSDVRKHNNLVCGGR</sequence>
<dbReference type="AlphaFoldDB" id="A0A4Y2MG02"/>
<keyword evidence="3" id="KW-1185">Reference proteome</keyword>
<evidence type="ECO:0000256" key="1">
    <source>
        <dbReference type="SAM" id="MobiDB-lite"/>
    </source>
</evidence>
<feature type="region of interest" description="Disordered" evidence="1">
    <location>
        <begin position="75"/>
        <end position="105"/>
    </location>
</feature>
<comment type="caution">
    <text evidence="2">The sequence shown here is derived from an EMBL/GenBank/DDBJ whole genome shotgun (WGS) entry which is preliminary data.</text>
</comment>
<dbReference type="Proteomes" id="UP000499080">
    <property type="component" value="Unassembled WGS sequence"/>
</dbReference>
<evidence type="ECO:0000313" key="2">
    <source>
        <dbReference type="EMBL" id="GBN25340.1"/>
    </source>
</evidence>
<organism evidence="2 3">
    <name type="scientific">Araneus ventricosus</name>
    <name type="common">Orbweaver spider</name>
    <name type="synonym">Epeira ventricosa</name>
    <dbReference type="NCBI Taxonomy" id="182803"/>
    <lineage>
        <taxon>Eukaryota</taxon>
        <taxon>Metazoa</taxon>
        <taxon>Ecdysozoa</taxon>
        <taxon>Arthropoda</taxon>
        <taxon>Chelicerata</taxon>
        <taxon>Arachnida</taxon>
        <taxon>Araneae</taxon>
        <taxon>Araneomorphae</taxon>
        <taxon>Entelegynae</taxon>
        <taxon>Araneoidea</taxon>
        <taxon>Araneidae</taxon>
        <taxon>Araneus</taxon>
    </lineage>
</organism>
<name>A0A4Y2MG02_ARAVE</name>
<evidence type="ECO:0000313" key="3">
    <source>
        <dbReference type="Proteomes" id="UP000499080"/>
    </source>
</evidence>
<protein>
    <submittedName>
        <fullName evidence="2">Uncharacterized protein</fullName>
    </submittedName>
</protein>
<dbReference type="EMBL" id="BGPR01007230">
    <property type="protein sequence ID" value="GBN25340.1"/>
    <property type="molecule type" value="Genomic_DNA"/>
</dbReference>
<proteinExistence type="predicted"/>
<accession>A0A4Y2MG02</accession>
<reference evidence="2 3" key="1">
    <citation type="journal article" date="2019" name="Sci. Rep.">
        <title>Orb-weaving spider Araneus ventricosus genome elucidates the spidroin gene catalogue.</title>
        <authorList>
            <person name="Kono N."/>
            <person name="Nakamura H."/>
            <person name="Ohtoshi R."/>
            <person name="Moran D.A.P."/>
            <person name="Shinohara A."/>
            <person name="Yoshida Y."/>
            <person name="Fujiwara M."/>
            <person name="Mori M."/>
            <person name="Tomita M."/>
            <person name="Arakawa K."/>
        </authorList>
    </citation>
    <scope>NUCLEOTIDE SEQUENCE [LARGE SCALE GENOMIC DNA]</scope>
</reference>